<sequence length="275" mass="29771">MTSLLTYTIHSHLNLKVGDQGLTIPLPSSSKRPKITSIDRWLDAFAIYYAVIVSVHPSRAADLIAYQQLIHDAAEKFPGMACGGNGMFSSTSIPSQASPNRDADLAAALIIFLIPALYLPVGPGMPLPNPTCATTLTKADPVLAPHALTNTVLAIPPEDTPNYLSQLTPHTPTDINKFASYLQGHPDHTTVNHLLTGFSQGFKIGYSGPRAPKKYSNLPCANINPSIIDKNMLKEVTVGHTAGPFHIPPFSNLQVYPIGVIPKKHSSEWRTIFHL</sequence>
<dbReference type="PANTHER" id="PTHR35558">
    <property type="entry name" value="SGNH_HYDRO DOMAIN-CONTAINING PROTEIN"/>
    <property type="match status" value="1"/>
</dbReference>
<gene>
    <name evidence="1" type="ORF">PEVE_00009390</name>
</gene>
<name>A0ABN8LYR3_9CNID</name>
<keyword evidence="2" id="KW-1185">Reference proteome</keyword>
<dbReference type="Proteomes" id="UP001159427">
    <property type="component" value="Unassembled WGS sequence"/>
</dbReference>
<proteinExistence type="predicted"/>
<comment type="caution">
    <text evidence="1">The sequence shown here is derived from an EMBL/GenBank/DDBJ whole genome shotgun (WGS) entry which is preliminary data.</text>
</comment>
<dbReference type="EMBL" id="CALNXI010000165">
    <property type="protein sequence ID" value="CAH3020970.1"/>
    <property type="molecule type" value="Genomic_DNA"/>
</dbReference>
<feature type="non-terminal residue" evidence="1">
    <location>
        <position position="275"/>
    </location>
</feature>
<protein>
    <submittedName>
        <fullName evidence="1">Uncharacterized protein</fullName>
    </submittedName>
</protein>
<evidence type="ECO:0000313" key="1">
    <source>
        <dbReference type="EMBL" id="CAH3020970.1"/>
    </source>
</evidence>
<dbReference type="PANTHER" id="PTHR35558:SF1">
    <property type="entry name" value="ENDONUCLEASE_EXONUCLEASE_PHOSPHATASE DOMAIN-CONTAINING PROTEIN"/>
    <property type="match status" value="1"/>
</dbReference>
<accession>A0ABN8LYR3</accession>
<reference evidence="1 2" key="1">
    <citation type="submission" date="2022-05" db="EMBL/GenBank/DDBJ databases">
        <authorList>
            <consortium name="Genoscope - CEA"/>
            <person name="William W."/>
        </authorList>
    </citation>
    <scope>NUCLEOTIDE SEQUENCE [LARGE SCALE GENOMIC DNA]</scope>
</reference>
<evidence type="ECO:0000313" key="2">
    <source>
        <dbReference type="Proteomes" id="UP001159427"/>
    </source>
</evidence>
<organism evidence="1 2">
    <name type="scientific">Porites evermanni</name>
    <dbReference type="NCBI Taxonomy" id="104178"/>
    <lineage>
        <taxon>Eukaryota</taxon>
        <taxon>Metazoa</taxon>
        <taxon>Cnidaria</taxon>
        <taxon>Anthozoa</taxon>
        <taxon>Hexacorallia</taxon>
        <taxon>Scleractinia</taxon>
        <taxon>Fungiina</taxon>
        <taxon>Poritidae</taxon>
        <taxon>Porites</taxon>
    </lineage>
</organism>